<dbReference type="InterPro" id="IPR036964">
    <property type="entry name" value="RASGEF_cat_dom_sf"/>
</dbReference>
<evidence type="ECO:0000259" key="4">
    <source>
        <dbReference type="PROSITE" id="PS50009"/>
    </source>
</evidence>
<dbReference type="GO" id="GO:0005085">
    <property type="term" value="F:guanyl-nucleotide exchange factor activity"/>
    <property type="evidence" value="ECO:0007669"/>
    <property type="project" value="UniProtKB-KW"/>
</dbReference>
<dbReference type="InterPro" id="IPR023578">
    <property type="entry name" value="Ras_GEF_dom_sf"/>
</dbReference>
<name>A0A915MDC3_MELJA</name>
<evidence type="ECO:0000313" key="5">
    <source>
        <dbReference type="Proteomes" id="UP000887561"/>
    </source>
</evidence>
<accession>A0A915MDC3</accession>
<proteinExistence type="predicted"/>
<dbReference type="InterPro" id="IPR008937">
    <property type="entry name" value="Ras-like_GEF"/>
</dbReference>
<dbReference type="InterPro" id="IPR001895">
    <property type="entry name" value="RASGEF_cat_dom"/>
</dbReference>
<keyword evidence="5" id="KW-1185">Reference proteome</keyword>
<dbReference type="GO" id="GO:0005886">
    <property type="term" value="C:plasma membrane"/>
    <property type="evidence" value="ECO:0007669"/>
    <property type="project" value="TreeGrafter"/>
</dbReference>
<evidence type="ECO:0000256" key="3">
    <source>
        <dbReference type="SAM" id="MobiDB-lite"/>
    </source>
</evidence>
<evidence type="ECO:0000256" key="2">
    <source>
        <dbReference type="PROSITE-ProRule" id="PRU00168"/>
    </source>
</evidence>
<reference evidence="6" key="1">
    <citation type="submission" date="2022-11" db="UniProtKB">
        <authorList>
            <consortium name="WormBaseParasite"/>
        </authorList>
    </citation>
    <scope>IDENTIFICATION</scope>
</reference>
<dbReference type="Pfam" id="PF00617">
    <property type="entry name" value="RasGEF"/>
    <property type="match status" value="1"/>
</dbReference>
<dbReference type="WBParaSite" id="scaffold35822_cov215.g22745">
    <property type="protein sequence ID" value="scaffold35822_cov215.g22745"/>
    <property type="gene ID" value="scaffold35822_cov215.g22745"/>
</dbReference>
<dbReference type="SMART" id="SM00147">
    <property type="entry name" value="RasGEF"/>
    <property type="match status" value="1"/>
</dbReference>
<evidence type="ECO:0000256" key="1">
    <source>
        <dbReference type="ARBA" id="ARBA00022658"/>
    </source>
</evidence>
<evidence type="ECO:0000313" key="6">
    <source>
        <dbReference type="WBParaSite" id="scaffold35822_cov215.g22745"/>
    </source>
</evidence>
<dbReference type="PROSITE" id="PS50009">
    <property type="entry name" value="RASGEF_CAT"/>
    <property type="match status" value="1"/>
</dbReference>
<sequence length="930" mass="106561">MFKRFFGSIISPSTTTTKVQSKTERNNKCSTSPLSSSKSIITRSKSCQSTCRLKPVLKNSNSNKPIVDRCWWIESESDIPCIVDDENNLNGLIQQRPHSAMMNEKWRLANNNNNKLSSRMTFSGRSEDVLMSTIGSRSNASTTGTLNSFLLVSGVSFDKRGGEWRRRRSADGTEGLQNGSSLRSDNEKQQIKGSSPLNGKWPDTQDLNRCLNSLFPSVEQCPTQSQHIMFVQHDNSTNFTKESQRKLFDNVLSFCGYWIHSLPYDFKKPQMRDRLLAVLSLSGTKKDSNAQNLCDELLTELRVSLGRLECYENAIRSLQPKLEEHWERRWETPNGLLALGRSALAVAQQLAHIELERLSMVGLDELVEMLGNAHSLDHLGQQPPPGCIRHYVQWFNQLSQLSASEILSHQHKRHRARCVEFLLEVARECLAIGNFNSLAAIIAGLSAQPVARLRKTWAKVDKSRLEVLQRQLDPSGNFAVYRATLKAAIWIEERSPRANSAVVIPFFGILLRDLFMHYRQCRHPGPSGYLNRMAFDEFGTLMAQLERWKLAECHFSRVAPLIQYLLLSPLLSERSMFLLSYSYEMPDNNADREHLKKFTIKIAIFKILSATMSIMSKEDSSVTTSKKKGKKAVYIYRFLDKMNEEDVTLDDVFNGLSLSFVEITERRQYNLHLMRCLTDQFAKGVAKNTLVSFQTFKMAVKALETARKTTDIRTMPAFWPYFRQLFIHVKPEHLNESIEHFISNKELLDTGRLSQKVKTMVDSYIGFTEEFKTVQDFIIYGNIFDFDNDILEKCRQLSFCLMLNPKKGIKALTIAALRSDEARENLIKFFHIVPAFLKHKIQYNKTQEPLAVGLIRHILENEISIMLMQEKVEFLERLIKGIINESILGENKVSPPILEIDVFADLLLPTEDNTIKLKAQYGCFLKYRDH</sequence>
<dbReference type="PANTHER" id="PTHR23113:SF356">
    <property type="entry name" value="FI05912P-RELATED"/>
    <property type="match status" value="1"/>
</dbReference>
<feature type="domain" description="Ras-GEF" evidence="4">
    <location>
        <begin position="342"/>
        <end position="586"/>
    </location>
</feature>
<organism evidence="5 6">
    <name type="scientific">Meloidogyne javanica</name>
    <name type="common">Root-knot nematode worm</name>
    <dbReference type="NCBI Taxonomy" id="6303"/>
    <lineage>
        <taxon>Eukaryota</taxon>
        <taxon>Metazoa</taxon>
        <taxon>Ecdysozoa</taxon>
        <taxon>Nematoda</taxon>
        <taxon>Chromadorea</taxon>
        <taxon>Rhabditida</taxon>
        <taxon>Tylenchina</taxon>
        <taxon>Tylenchomorpha</taxon>
        <taxon>Tylenchoidea</taxon>
        <taxon>Meloidogynidae</taxon>
        <taxon>Meloidogyninae</taxon>
        <taxon>Meloidogyne</taxon>
        <taxon>Meloidogyne incognita group</taxon>
    </lineage>
</organism>
<dbReference type="AlphaFoldDB" id="A0A915MDC3"/>
<feature type="region of interest" description="Disordered" evidence="3">
    <location>
        <begin position="162"/>
        <end position="202"/>
    </location>
</feature>
<dbReference type="Proteomes" id="UP000887561">
    <property type="component" value="Unplaced"/>
</dbReference>
<dbReference type="SUPFAM" id="SSF48366">
    <property type="entry name" value="Ras GEF"/>
    <property type="match status" value="1"/>
</dbReference>
<dbReference type="PANTHER" id="PTHR23113">
    <property type="entry name" value="GUANINE NUCLEOTIDE EXCHANGE FACTOR"/>
    <property type="match status" value="1"/>
</dbReference>
<keyword evidence="1 2" id="KW-0344">Guanine-nucleotide releasing factor</keyword>
<protein>
    <submittedName>
        <fullName evidence="6">Ras-GEF domain-containing protein</fullName>
    </submittedName>
</protein>
<dbReference type="Gene3D" id="1.10.840.10">
    <property type="entry name" value="Ras guanine-nucleotide exchange factors catalytic domain"/>
    <property type="match status" value="1"/>
</dbReference>
<dbReference type="GO" id="GO:0007265">
    <property type="term" value="P:Ras protein signal transduction"/>
    <property type="evidence" value="ECO:0007669"/>
    <property type="project" value="TreeGrafter"/>
</dbReference>
<feature type="region of interest" description="Disordered" evidence="3">
    <location>
        <begin position="16"/>
        <end position="36"/>
    </location>
</feature>